<sequence>MPTSNSYQADFLQEIYDQVIDLEAEERSQRLHELCRDAPALRQIIEELLSAEDESKHLFDSPTFSRHTPEPITSVEIAGYKLLEEISRGGQGVVYRAIQLGTRREVAIKFMLSRETWDISAARVRFQREVDIVCSLNHPGIVPVFDSGVADGRHYYVMDYVRGEHLDSYARAEHLTVSQILNLMVRVCETVGYAHQRGVIHRDLKPNNILVDESGRPRVLDFGLSRTAPVEQSHDHSGRVSITGQLLGTLAYMGPEHICGKPEEVDIRSDVFALGVILYELLADEMPFDLTGTFVENLSTIKACVPRSLKRHGRSINREVETIVFKALSAEKGRRYQNGSAMATDLQRYLDGKAIEARRDSTMYVLKKTLQMHWPASLTAFAVVLFLICGLVIYRSQNERLLKLQETNEQYLYDVEMELASLAAMGPGGARQIENIRSAWGGDEKSPDRRGWEWYYLDSDEVDFSRTVSGHQRQIWALSVQPGGQVLSSGGMDGIVRLWNIQDDGRLGDVMAQYDHPDGVTAMEFNSQGSRLASAGRDNHARIFDLETRELIARFEHPQSVTGLAWSPDGGRLVTVCEDGIARLWSPETEAQPQIFVELHRRLKGVRWSADGRRIALATLDGKLEIWDVETQRRVLDIQAHVATLVSMSWNPEGTLIATTSDDATTRIWDADNGDLFAVLADHSLGVTAAAWSPDGKRLATSGRDATICVYRLEKGRFLLETILRGHTDEVLSLKWRDGSKRLYSAGWDHTILSWDLSNREERSWSQMLDESILTIRWDHSGRQFLTVGEDSTLLLWSLEQLDTPQTLSHGFSDLRGTTWSPDNQLVAISGTRNGRGGVEIRSLPDGKRVFEFSTSEHAVSDIVWRPLGGQLAVCGPQGMIQVWDTDQWQKVHETAPSAEEGEIRMIDWDASGKRLVTAGTDGFKVRDAVSLNVLWKQHLPSDISISGMKFSPDGSRLATVRSDAKGTLWDSDSGERLTDLIGHGLLVYNVCWHPDSTRLATSSRDGSVRVWNAATGREVHRFLIKPVGRARGLDWSPDGYRLAISNSVSHYGVLRIMDAESGYRRKD</sequence>
<dbReference type="InterPro" id="IPR001680">
    <property type="entry name" value="WD40_rpt"/>
</dbReference>
<dbReference type="PROSITE" id="PS50082">
    <property type="entry name" value="WD_REPEATS_2"/>
    <property type="match status" value="10"/>
</dbReference>
<feature type="transmembrane region" description="Helical" evidence="4">
    <location>
        <begin position="372"/>
        <end position="394"/>
    </location>
</feature>
<dbReference type="Proteomes" id="UP000239388">
    <property type="component" value="Unassembled WGS sequence"/>
</dbReference>
<dbReference type="EMBL" id="PUIB01000006">
    <property type="protein sequence ID" value="PQO41026.1"/>
    <property type="molecule type" value="Genomic_DNA"/>
</dbReference>
<feature type="repeat" description="WD" evidence="3">
    <location>
        <begin position="981"/>
        <end position="1022"/>
    </location>
</feature>
<organism evidence="6 7">
    <name type="scientific">Blastopirellula marina</name>
    <dbReference type="NCBI Taxonomy" id="124"/>
    <lineage>
        <taxon>Bacteria</taxon>
        <taxon>Pseudomonadati</taxon>
        <taxon>Planctomycetota</taxon>
        <taxon>Planctomycetia</taxon>
        <taxon>Pirellulales</taxon>
        <taxon>Pirellulaceae</taxon>
        <taxon>Blastopirellula</taxon>
    </lineage>
</organism>
<dbReference type="InterPro" id="IPR020472">
    <property type="entry name" value="WD40_PAC1"/>
</dbReference>
<dbReference type="GO" id="GO:0004672">
    <property type="term" value="F:protein kinase activity"/>
    <property type="evidence" value="ECO:0007669"/>
    <property type="project" value="InterPro"/>
</dbReference>
<evidence type="ECO:0000256" key="1">
    <source>
        <dbReference type="ARBA" id="ARBA00022574"/>
    </source>
</evidence>
<dbReference type="InterPro" id="IPR036322">
    <property type="entry name" value="WD40_repeat_dom_sf"/>
</dbReference>
<dbReference type="PROSITE" id="PS00678">
    <property type="entry name" value="WD_REPEATS_1"/>
    <property type="match status" value="5"/>
</dbReference>
<dbReference type="Gene3D" id="1.10.510.10">
    <property type="entry name" value="Transferase(Phosphotransferase) domain 1"/>
    <property type="match status" value="1"/>
</dbReference>
<name>A0A2S8G985_9BACT</name>
<dbReference type="Gene3D" id="2.130.10.10">
    <property type="entry name" value="YVTN repeat-like/Quinoprotein amine dehydrogenase"/>
    <property type="match status" value="4"/>
</dbReference>
<dbReference type="PANTHER" id="PTHR19848">
    <property type="entry name" value="WD40 REPEAT PROTEIN"/>
    <property type="match status" value="1"/>
</dbReference>
<dbReference type="Pfam" id="PF23389">
    <property type="entry name" value="Beta-prop_WDR19_1st"/>
    <property type="match status" value="1"/>
</dbReference>
<dbReference type="CDD" id="cd00200">
    <property type="entry name" value="WD40"/>
    <property type="match status" value="2"/>
</dbReference>
<keyword evidence="4" id="KW-0472">Membrane</keyword>
<evidence type="ECO:0000259" key="5">
    <source>
        <dbReference type="PROSITE" id="PS50011"/>
    </source>
</evidence>
<feature type="repeat" description="WD" evidence="3">
    <location>
        <begin position="638"/>
        <end position="679"/>
    </location>
</feature>
<dbReference type="InterPro" id="IPR011047">
    <property type="entry name" value="Quinoprotein_ADH-like_sf"/>
</dbReference>
<keyword evidence="1 3" id="KW-0853">WD repeat</keyword>
<dbReference type="GO" id="GO:0005524">
    <property type="term" value="F:ATP binding"/>
    <property type="evidence" value="ECO:0007669"/>
    <property type="project" value="InterPro"/>
</dbReference>
<dbReference type="SUPFAM" id="SSF50998">
    <property type="entry name" value="Quinoprotein alcohol dehydrogenase-like"/>
    <property type="match status" value="1"/>
</dbReference>
<accession>A0A2S8G985</accession>
<dbReference type="Gene3D" id="3.30.200.20">
    <property type="entry name" value="Phosphorylase Kinase, domain 1"/>
    <property type="match status" value="1"/>
</dbReference>
<reference evidence="6 7" key="1">
    <citation type="submission" date="2018-02" db="EMBL/GenBank/DDBJ databases">
        <title>Comparative genomes isolates from brazilian mangrove.</title>
        <authorList>
            <person name="Araujo J.E."/>
            <person name="Taketani R.G."/>
            <person name="Silva M.C.P."/>
            <person name="Loureco M.V."/>
            <person name="Andreote F.D."/>
        </authorList>
    </citation>
    <scope>NUCLEOTIDE SEQUENCE [LARGE SCALE GENOMIC DNA]</scope>
    <source>
        <strain evidence="6 7">NAP PRIS-MGV</strain>
    </source>
</reference>
<keyword evidence="4" id="KW-0812">Transmembrane</keyword>
<feature type="repeat" description="WD" evidence="3">
    <location>
        <begin position="554"/>
        <end position="595"/>
    </location>
</feature>
<feature type="domain" description="Protein kinase" evidence="5">
    <location>
        <begin position="80"/>
        <end position="350"/>
    </location>
</feature>
<feature type="repeat" description="WD" evidence="3">
    <location>
        <begin position="724"/>
        <end position="765"/>
    </location>
</feature>
<dbReference type="SMART" id="SM00320">
    <property type="entry name" value="WD40"/>
    <property type="match status" value="13"/>
</dbReference>
<evidence type="ECO:0000256" key="2">
    <source>
        <dbReference type="ARBA" id="ARBA00022737"/>
    </source>
</evidence>
<protein>
    <recommendedName>
        <fullName evidence="5">Protein kinase domain-containing protein</fullName>
    </recommendedName>
</protein>
<dbReference type="InterPro" id="IPR015943">
    <property type="entry name" value="WD40/YVTN_repeat-like_dom_sf"/>
</dbReference>
<evidence type="ECO:0000256" key="3">
    <source>
        <dbReference type="PROSITE-ProRule" id="PRU00221"/>
    </source>
</evidence>
<dbReference type="PROSITE" id="PS50011">
    <property type="entry name" value="PROTEIN_KINASE_DOM"/>
    <property type="match status" value="1"/>
</dbReference>
<dbReference type="RefSeq" id="WP_105351653.1">
    <property type="nucleotide sequence ID" value="NZ_PUIB01000006.1"/>
</dbReference>
<dbReference type="PANTHER" id="PTHR19848:SF8">
    <property type="entry name" value="F-BOX AND WD REPEAT DOMAIN CONTAINING 7"/>
    <property type="match status" value="1"/>
</dbReference>
<dbReference type="CDD" id="cd14014">
    <property type="entry name" value="STKc_PknB_like"/>
    <property type="match status" value="1"/>
</dbReference>
<proteinExistence type="predicted"/>
<dbReference type="Pfam" id="PF00069">
    <property type="entry name" value="Pkinase"/>
    <property type="match status" value="1"/>
</dbReference>
<dbReference type="SUPFAM" id="SSF56112">
    <property type="entry name" value="Protein kinase-like (PK-like)"/>
    <property type="match status" value="1"/>
</dbReference>
<evidence type="ECO:0000313" key="7">
    <source>
        <dbReference type="Proteomes" id="UP000239388"/>
    </source>
</evidence>
<keyword evidence="2" id="KW-0677">Repeat</keyword>
<feature type="repeat" description="WD" evidence="3">
    <location>
        <begin position="606"/>
        <end position="637"/>
    </location>
</feature>
<gene>
    <name evidence="6" type="ORF">C5Y98_03420</name>
</gene>
<dbReference type="SUPFAM" id="SSF50978">
    <property type="entry name" value="WD40 repeat-like"/>
    <property type="match status" value="1"/>
</dbReference>
<dbReference type="InterPro" id="IPR000719">
    <property type="entry name" value="Prot_kinase_dom"/>
</dbReference>
<dbReference type="AlphaFoldDB" id="A0A2S8G985"/>
<dbReference type="InterPro" id="IPR019775">
    <property type="entry name" value="WD40_repeat_CS"/>
</dbReference>
<feature type="repeat" description="WD" evidence="3">
    <location>
        <begin position="766"/>
        <end position="807"/>
    </location>
</feature>
<dbReference type="PROSITE" id="PS50294">
    <property type="entry name" value="WD_REPEATS_REGION"/>
    <property type="match status" value="7"/>
</dbReference>
<dbReference type="Pfam" id="PF00400">
    <property type="entry name" value="WD40"/>
    <property type="match status" value="4"/>
</dbReference>
<feature type="repeat" description="WD" evidence="3">
    <location>
        <begin position="513"/>
        <end position="554"/>
    </location>
</feature>
<dbReference type="OrthoDB" id="500858at2"/>
<feature type="repeat" description="WD" evidence="3">
    <location>
        <begin position="468"/>
        <end position="509"/>
    </location>
</feature>
<evidence type="ECO:0000256" key="4">
    <source>
        <dbReference type="SAM" id="Phobius"/>
    </source>
</evidence>
<dbReference type="InterPro" id="IPR011009">
    <property type="entry name" value="Kinase-like_dom_sf"/>
</dbReference>
<dbReference type="SMART" id="SM00220">
    <property type="entry name" value="S_TKc"/>
    <property type="match status" value="1"/>
</dbReference>
<dbReference type="PRINTS" id="PR00320">
    <property type="entry name" value="GPROTEINBRPT"/>
</dbReference>
<evidence type="ECO:0000313" key="6">
    <source>
        <dbReference type="EMBL" id="PQO41026.1"/>
    </source>
</evidence>
<dbReference type="InterPro" id="IPR008271">
    <property type="entry name" value="Ser/Thr_kinase_AS"/>
</dbReference>
<feature type="repeat" description="WD" evidence="3">
    <location>
        <begin position="946"/>
        <end position="980"/>
    </location>
</feature>
<feature type="repeat" description="WD" evidence="3">
    <location>
        <begin position="680"/>
        <end position="721"/>
    </location>
</feature>
<dbReference type="PROSITE" id="PS00108">
    <property type="entry name" value="PROTEIN_KINASE_ST"/>
    <property type="match status" value="1"/>
</dbReference>
<comment type="caution">
    <text evidence="6">The sequence shown here is derived from an EMBL/GenBank/DDBJ whole genome shotgun (WGS) entry which is preliminary data.</text>
</comment>
<keyword evidence="4" id="KW-1133">Transmembrane helix</keyword>
<dbReference type="InterPro" id="IPR057855">
    <property type="entry name" value="Beta-prop_WDR19_1st"/>
</dbReference>